<organism evidence="1 2">
    <name type="scientific">Micromonospora sagamiensis</name>
    <dbReference type="NCBI Taxonomy" id="47875"/>
    <lineage>
        <taxon>Bacteria</taxon>
        <taxon>Bacillati</taxon>
        <taxon>Actinomycetota</taxon>
        <taxon>Actinomycetes</taxon>
        <taxon>Micromonosporales</taxon>
        <taxon>Micromonosporaceae</taxon>
        <taxon>Micromonospora</taxon>
    </lineage>
</organism>
<dbReference type="PANTHER" id="PTHR14136">
    <property type="entry name" value="BTB_POZ DOMAIN-CONTAINING PROTEIN KCTD9"/>
    <property type="match status" value="1"/>
</dbReference>
<dbReference type="Pfam" id="PF00805">
    <property type="entry name" value="Pentapeptide"/>
    <property type="match status" value="1"/>
</dbReference>
<protein>
    <submittedName>
        <fullName evidence="1">Pentapeptide repeat protein</fullName>
    </submittedName>
</protein>
<gene>
    <name evidence="1" type="ORF">JD81_05540</name>
</gene>
<dbReference type="AlphaFoldDB" id="A0A562WRG0"/>
<reference evidence="1 2" key="1">
    <citation type="submission" date="2019-07" db="EMBL/GenBank/DDBJ databases">
        <title>R&amp;d 2014.</title>
        <authorList>
            <person name="Klenk H.-P."/>
        </authorList>
    </citation>
    <scope>NUCLEOTIDE SEQUENCE [LARGE SCALE GENOMIC DNA]</scope>
    <source>
        <strain evidence="1 2">DSM 43912</strain>
    </source>
</reference>
<dbReference type="Proteomes" id="UP000319728">
    <property type="component" value="Unassembled WGS sequence"/>
</dbReference>
<dbReference type="PANTHER" id="PTHR14136:SF17">
    <property type="entry name" value="BTB_POZ DOMAIN-CONTAINING PROTEIN KCTD9"/>
    <property type="match status" value="1"/>
</dbReference>
<dbReference type="EMBL" id="VLLP01000001">
    <property type="protein sequence ID" value="TWJ31974.1"/>
    <property type="molecule type" value="Genomic_DNA"/>
</dbReference>
<keyword evidence="2" id="KW-1185">Reference proteome</keyword>
<dbReference type="InterPro" id="IPR001646">
    <property type="entry name" value="5peptide_repeat"/>
</dbReference>
<dbReference type="InterPro" id="IPR051082">
    <property type="entry name" value="Pentapeptide-BTB/POZ_domain"/>
</dbReference>
<sequence length="287" mass="30004">MPPGQQQSRAQVVFQAVTALTAVAALLFTARSLDYTADATRATRDQIDLSAQGQIADRFNRAIDQLGQTGPDKLSIRLGGIYSLEHIMRDSPGDGHTVIEVLCAFIRTNGLAPTEPADPSKIPAVPEDVLAAVTVLGRRPNPDNSRLDFTGTQLSLPGISLNDANLAYANLAYANLRFAGLVGADLHGVDLRGAHLGGAHLGGADLRGVDLRGAYLGGVDLRDADLGGADLGGTNLVRADLRAADLADVKNLTSAAVRCSWVDDQTRLPPGVTRPAGEAAPEDRASC</sequence>
<dbReference type="Gene3D" id="2.160.20.80">
    <property type="entry name" value="E3 ubiquitin-protein ligase SopA"/>
    <property type="match status" value="1"/>
</dbReference>
<comment type="caution">
    <text evidence="1">The sequence shown here is derived from an EMBL/GenBank/DDBJ whole genome shotgun (WGS) entry which is preliminary data.</text>
</comment>
<evidence type="ECO:0000313" key="2">
    <source>
        <dbReference type="Proteomes" id="UP000319728"/>
    </source>
</evidence>
<accession>A0A562WRG0</accession>
<evidence type="ECO:0000313" key="1">
    <source>
        <dbReference type="EMBL" id="TWJ31974.1"/>
    </source>
</evidence>
<proteinExistence type="predicted"/>
<name>A0A562WRG0_9ACTN</name>
<dbReference type="SUPFAM" id="SSF141571">
    <property type="entry name" value="Pentapeptide repeat-like"/>
    <property type="match status" value="1"/>
</dbReference>